<feature type="transmembrane region" description="Helical" evidence="1">
    <location>
        <begin position="12"/>
        <end position="30"/>
    </location>
</feature>
<dbReference type="Proteomes" id="UP000651482">
    <property type="component" value="Unassembled WGS sequence"/>
</dbReference>
<proteinExistence type="predicted"/>
<feature type="transmembrane region" description="Helical" evidence="1">
    <location>
        <begin position="250"/>
        <end position="271"/>
    </location>
</feature>
<keyword evidence="3" id="KW-1185">Reference proteome</keyword>
<keyword evidence="1" id="KW-1133">Transmembrane helix</keyword>
<evidence type="ECO:0000256" key="1">
    <source>
        <dbReference type="SAM" id="Phobius"/>
    </source>
</evidence>
<feature type="transmembrane region" description="Helical" evidence="1">
    <location>
        <begin position="36"/>
        <end position="54"/>
    </location>
</feature>
<dbReference type="Pfam" id="PF09515">
    <property type="entry name" value="Thia_YuaJ"/>
    <property type="match status" value="1"/>
</dbReference>
<dbReference type="GO" id="GO:0005886">
    <property type="term" value="C:plasma membrane"/>
    <property type="evidence" value="ECO:0007669"/>
    <property type="project" value="InterPro"/>
</dbReference>
<organism evidence="2 3">
    <name type="scientific">Yeguia hominis</name>
    <dbReference type="NCBI Taxonomy" id="2763662"/>
    <lineage>
        <taxon>Bacteria</taxon>
        <taxon>Bacillati</taxon>
        <taxon>Bacillota</taxon>
        <taxon>Clostridia</taxon>
        <taxon>Eubacteriales</taxon>
        <taxon>Yeguiaceae</taxon>
        <taxon>Yeguia</taxon>
    </lineage>
</organism>
<feature type="transmembrane region" description="Helical" evidence="1">
    <location>
        <begin position="86"/>
        <end position="109"/>
    </location>
</feature>
<evidence type="ECO:0000313" key="3">
    <source>
        <dbReference type="Proteomes" id="UP000651482"/>
    </source>
</evidence>
<feature type="transmembrane region" description="Helical" evidence="1">
    <location>
        <begin position="164"/>
        <end position="186"/>
    </location>
</feature>
<feature type="transmembrane region" description="Helical" evidence="1">
    <location>
        <begin position="215"/>
        <end position="238"/>
    </location>
</feature>
<dbReference type="NCBIfam" id="TIGR02357">
    <property type="entry name" value="ECF_ThiT_YuaJ"/>
    <property type="match status" value="1"/>
</dbReference>
<dbReference type="Gene3D" id="1.10.1760.20">
    <property type="match status" value="1"/>
</dbReference>
<dbReference type="InterPro" id="IPR012651">
    <property type="entry name" value="Thia_Transptr_ThiT"/>
</dbReference>
<feature type="transmembrane region" description="Helical" evidence="1">
    <location>
        <begin position="121"/>
        <end position="144"/>
    </location>
</feature>
<keyword evidence="1" id="KW-0812">Transmembrane</keyword>
<reference evidence="2" key="1">
    <citation type="submission" date="2020-08" db="EMBL/GenBank/DDBJ databases">
        <title>Genome public.</title>
        <authorList>
            <person name="Liu C."/>
            <person name="Sun Q."/>
        </authorList>
    </citation>
    <scope>NUCLEOTIDE SEQUENCE</scope>
    <source>
        <strain evidence="2">NSJ-40</strain>
    </source>
</reference>
<evidence type="ECO:0000313" key="2">
    <source>
        <dbReference type="EMBL" id="MBC8533782.1"/>
    </source>
</evidence>
<dbReference type="AlphaFoldDB" id="A0A926D9D7"/>
<accession>A0A926D9D7</accession>
<comment type="caution">
    <text evidence="2">The sequence shown here is derived from an EMBL/GenBank/DDBJ whole genome shotgun (WGS) entry which is preliminary data.</text>
</comment>
<keyword evidence="1" id="KW-0472">Membrane</keyword>
<name>A0A926D9D7_9FIRM</name>
<protein>
    <submittedName>
        <fullName evidence="2">Energy-coupled thiamine transporter ThiT</fullName>
    </submittedName>
</protein>
<dbReference type="RefSeq" id="WP_249319438.1">
    <property type="nucleotide sequence ID" value="NZ_JACRSN010000009.1"/>
</dbReference>
<gene>
    <name evidence="2" type="primary">thiT</name>
    <name evidence="2" type="ORF">IAG03_07150</name>
</gene>
<dbReference type="GO" id="GO:0015234">
    <property type="term" value="F:thiamine transmembrane transporter activity"/>
    <property type="evidence" value="ECO:0007669"/>
    <property type="project" value="InterPro"/>
</dbReference>
<dbReference type="EMBL" id="JACRSN010000009">
    <property type="protein sequence ID" value="MBC8533782.1"/>
    <property type="molecule type" value="Genomic_DNA"/>
</dbReference>
<feature type="transmembrane region" description="Helical" evidence="1">
    <location>
        <begin position="61"/>
        <end position="80"/>
    </location>
</feature>
<sequence>MEASKTKQGNILRLTESAIMIAFATVLSEIKLLEMPMGGTVTAFSMLPIIIIAYRYGTKWGLLTGVTAGFLQMLLGMQNLKYGATFLSVVCIILFDYLVAFGVQGFGGIFRGKLKYQAAELAAGSVVVGILRFLCHFITGWTIWGVWAPEGMPAWLYSLSYNSTYMVPETIITAVGAALISLVLDFRSRDITRQRSTDAASSATPRSNTAFAAKLTGILSICGGLLYVISSVVYTFFASFTDETIAMPEGAHLLAVIGVTAVIGIVLYALGEVVQILSDLRAGKDNK</sequence>